<dbReference type="CDD" id="cd02947">
    <property type="entry name" value="TRX_family"/>
    <property type="match status" value="1"/>
</dbReference>
<evidence type="ECO:0000313" key="12">
    <source>
        <dbReference type="Proteomes" id="UP000291591"/>
    </source>
</evidence>
<accession>A0A4Q7UP04</accession>
<dbReference type="RefSeq" id="WP_130288004.1">
    <property type="nucleotide sequence ID" value="NZ_SHKL01000001.1"/>
</dbReference>
<keyword evidence="3" id="KW-0249">Electron transport</keyword>
<keyword evidence="12" id="KW-1185">Reference proteome</keyword>
<dbReference type="GO" id="GO:0045454">
    <property type="term" value="P:cell redox homeostasis"/>
    <property type="evidence" value="ECO:0007669"/>
    <property type="project" value="TreeGrafter"/>
</dbReference>
<feature type="disulfide bond" description="Redox-active" evidence="9">
    <location>
        <begin position="33"/>
        <end position="36"/>
    </location>
</feature>
<dbReference type="SUPFAM" id="SSF52833">
    <property type="entry name" value="Thioredoxin-like"/>
    <property type="match status" value="1"/>
</dbReference>
<dbReference type="InterPro" id="IPR013766">
    <property type="entry name" value="Thioredoxin_domain"/>
</dbReference>
<dbReference type="InterPro" id="IPR036249">
    <property type="entry name" value="Thioredoxin-like_sf"/>
</dbReference>
<keyword evidence="2" id="KW-0813">Transport</keyword>
<dbReference type="FunFam" id="3.40.30.10:FF:000001">
    <property type="entry name" value="Thioredoxin"/>
    <property type="match status" value="1"/>
</dbReference>
<dbReference type="PROSITE" id="PS00194">
    <property type="entry name" value="THIOREDOXIN_1"/>
    <property type="match status" value="1"/>
</dbReference>
<dbReference type="PIRSF" id="PIRSF000077">
    <property type="entry name" value="Thioredoxin"/>
    <property type="match status" value="1"/>
</dbReference>
<dbReference type="AlphaFoldDB" id="A0A4Q7UP04"/>
<dbReference type="PROSITE" id="PS51352">
    <property type="entry name" value="THIOREDOXIN_2"/>
    <property type="match status" value="1"/>
</dbReference>
<organism evidence="11 12">
    <name type="scientific">Pseudonocardia sediminis</name>
    <dbReference type="NCBI Taxonomy" id="1397368"/>
    <lineage>
        <taxon>Bacteria</taxon>
        <taxon>Bacillati</taxon>
        <taxon>Actinomycetota</taxon>
        <taxon>Actinomycetes</taxon>
        <taxon>Pseudonocardiales</taxon>
        <taxon>Pseudonocardiaceae</taxon>
        <taxon>Pseudonocardia</taxon>
    </lineage>
</organism>
<evidence type="ECO:0000256" key="8">
    <source>
        <dbReference type="PIRSR" id="PIRSR000077-1"/>
    </source>
</evidence>
<feature type="site" description="Contributes to redox potential value" evidence="8">
    <location>
        <position position="35"/>
    </location>
</feature>
<evidence type="ECO:0000256" key="3">
    <source>
        <dbReference type="ARBA" id="ARBA00022982"/>
    </source>
</evidence>
<evidence type="ECO:0000256" key="1">
    <source>
        <dbReference type="ARBA" id="ARBA00008987"/>
    </source>
</evidence>
<evidence type="ECO:0000256" key="7">
    <source>
        <dbReference type="PIRNR" id="PIRNR000077"/>
    </source>
</evidence>
<dbReference type="PANTHER" id="PTHR45663:SF11">
    <property type="entry name" value="GEO12009P1"/>
    <property type="match status" value="1"/>
</dbReference>
<evidence type="ECO:0000256" key="2">
    <source>
        <dbReference type="ARBA" id="ARBA00022448"/>
    </source>
</evidence>
<evidence type="ECO:0000256" key="6">
    <source>
        <dbReference type="NCBIfam" id="TIGR01068"/>
    </source>
</evidence>
<keyword evidence="5 9" id="KW-0676">Redox-active center</keyword>
<dbReference type="EMBL" id="SHKL01000001">
    <property type="protein sequence ID" value="RZT83216.1"/>
    <property type="molecule type" value="Genomic_DNA"/>
</dbReference>
<dbReference type="InterPro" id="IPR017937">
    <property type="entry name" value="Thioredoxin_CS"/>
</dbReference>
<dbReference type="PANTHER" id="PTHR45663">
    <property type="entry name" value="GEO12009P1"/>
    <property type="match status" value="1"/>
</dbReference>
<reference evidence="11 12" key="1">
    <citation type="submission" date="2019-02" db="EMBL/GenBank/DDBJ databases">
        <title>Sequencing the genomes of 1000 actinobacteria strains.</title>
        <authorList>
            <person name="Klenk H.-P."/>
        </authorList>
    </citation>
    <scope>NUCLEOTIDE SEQUENCE [LARGE SCALE GENOMIC DNA]</scope>
    <source>
        <strain evidence="11 12">DSM 45779</strain>
    </source>
</reference>
<gene>
    <name evidence="11" type="ORF">EV383_0011</name>
</gene>
<dbReference type="Proteomes" id="UP000291591">
    <property type="component" value="Unassembled WGS sequence"/>
</dbReference>
<dbReference type="Pfam" id="PF00085">
    <property type="entry name" value="Thioredoxin"/>
    <property type="match status" value="1"/>
</dbReference>
<evidence type="ECO:0000313" key="11">
    <source>
        <dbReference type="EMBL" id="RZT83216.1"/>
    </source>
</evidence>
<keyword evidence="4 9" id="KW-1015">Disulfide bond</keyword>
<feature type="domain" description="Thioredoxin" evidence="10">
    <location>
        <begin position="1"/>
        <end position="108"/>
    </location>
</feature>
<dbReference type="GO" id="GO:0015035">
    <property type="term" value="F:protein-disulfide reductase activity"/>
    <property type="evidence" value="ECO:0007669"/>
    <property type="project" value="UniProtKB-UniRule"/>
</dbReference>
<feature type="active site" description="Nucleophile" evidence="8">
    <location>
        <position position="36"/>
    </location>
</feature>
<dbReference type="Gene3D" id="3.40.30.10">
    <property type="entry name" value="Glutaredoxin"/>
    <property type="match status" value="1"/>
</dbReference>
<name>A0A4Q7UP04_PSEST</name>
<comment type="similarity">
    <text evidence="1 7">Belongs to the thioredoxin family.</text>
</comment>
<dbReference type="GO" id="GO:0005829">
    <property type="term" value="C:cytosol"/>
    <property type="evidence" value="ECO:0007669"/>
    <property type="project" value="TreeGrafter"/>
</dbReference>
<dbReference type="InterPro" id="IPR005746">
    <property type="entry name" value="Thioredoxin"/>
</dbReference>
<evidence type="ECO:0000256" key="4">
    <source>
        <dbReference type="ARBA" id="ARBA00023157"/>
    </source>
</evidence>
<proteinExistence type="inferred from homology"/>
<evidence type="ECO:0000256" key="9">
    <source>
        <dbReference type="PIRSR" id="PIRSR000077-4"/>
    </source>
</evidence>
<evidence type="ECO:0000259" key="10">
    <source>
        <dbReference type="PROSITE" id="PS51352"/>
    </source>
</evidence>
<feature type="site" description="Contributes to redox potential value" evidence="8">
    <location>
        <position position="34"/>
    </location>
</feature>
<dbReference type="PRINTS" id="PR00421">
    <property type="entry name" value="THIOREDOXIN"/>
</dbReference>
<evidence type="ECO:0000256" key="5">
    <source>
        <dbReference type="ARBA" id="ARBA00023284"/>
    </source>
</evidence>
<comment type="caution">
    <text evidence="11">The sequence shown here is derived from an EMBL/GenBank/DDBJ whole genome shotgun (WGS) entry which is preliminary data.</text>
</comment>
<dbReference type="OrthoDB" id="9790390at2"/>
<dbReference type="NCBIfam" id="TIGR01068">
    <property type="entry name" value="thioredoxin"/>
    <property type="match status" value="1"/>
</dbReference>
<sequence>MAGNTIDVTTSSFSDDVLNSDKAVLVDFWATWCGPCKMVAPVLDEIAGENSEKLTVAKLDIDANPEVARDYQVMSVPTMILFSGGKPVKQIVGAKPKAALLQDLADHI</sequence>
<protein>
    <recommendedName>
        <fullName evidence="6 7">Thioredoxin</fullName>
    </recommendedName>
</protein>
<feature type="active site" description="Nucleophile" evidence="8">
    <location>
        <position position="33"/>
    </location>
</feature>
<feature type="site" description="Deprotonates C-terminal active site Cys" evidence="8">
    <location>
        <position position="27"/>
    </location>
</feature>